<evidence type="ECO:0000313" key="8">
    <source>
        <dbReference type="Proteomes" id="UP000013827"/>
    </source>
</evidence>
<organism evidence="7 8">
    <name type="scientific">Emiliania huxleyi (strain CCMP1516)</name>
    <dbReference type="NCBI Taxonomy" id="280463"/>
    <lineage>
        <taxon>Eukaryota</taxon>
        <taxon>Haptista</taxon>
        <taxon>Haptophyta</taxon>
        <taxon>Prymnesiophyceae</taxon>
        <taxon>Isochrysidales</taxon>
        <taxon>Noelaerhabdaceae</taxon>
        <taxon>Emiliania</taxon>
    </lineage>
</organism>
<dbReference type="PaxDb" id="2903-EOD11747"/>
<dbReference type="InterPro" id="IPR041517">
    <property type="entry name" value="DEGP_PDZ"/>
</dbReference>
<dbReference type="PRINTS" id="PR00834">
    <property type="entry name" value="PROTEASES2C"/>
</dbReference>
<dbReference type="GO" id="GO:0006508">
    <property type="term" value="P:proteolysis"/>
    <property type="evidence" value="ECO:0007669"/>
    <property type="project" value="UniProtKB-KW"/>
</dbReference>
<dbReference type="OMA" id="CVEHNTQ"/>
<dbReference type="InterPro" id="IPR036034">
    <property type="entry name" value="PDZ_sf"/>
</dbReference>
<dbReference type="HOGENOM" id="CLU_020120_10_0_1"/>
<feature type="region of interest" description="Disordered" evidence="5">
    <location>
        <begin position="20"/>
        <end position="51"/>
    </location>
</feature>
<dbReference type="InterPro" id="IPR009003">
    <property type="entry name" value="Peptidase_S1_PA"/>
</dbReference>
<dbReference type="KEGG" id="ehx:EMIHUDRAFT_247734"/>
<dbReference type="GO" id="GO:0004252">
    <property type="term" value="F:serine-type endopeptidase activity"/>
    <property type="evidence" value="ECO:0007669"/>
    <property type="project" value="InterPro"/>
</dbReference>
<name>A0A0D3IKG2_EMIH1</name>
<dbReference type="SUPFAM" id="SSF50494">
    <property type="entry name" value="Trypsin-like serine proteases"/>
    <property type="match status" value="1"/>
</dbReference>
<evidence type="ECO:0000256" key="3">
    <source>
        <dbReference type="ARBA" id="ARBA00022801"/>
    </source>
</evidence>
<feature type="domain" description="PDZ" evidence="6">
    <location>
        <begin position="294"/>
        <end position="348"/>
    </location>
</feature>
<dbReference type="PANTHER" id="PTHR45980">
    <property type="match status" value="1"/>
</dbReference>
<evidence type="ECO:0000256" key="1">
    <source>
        <dbReference type="ARBA" id="ARBA00010541"/>
    </source>
</evidence>
<keyword evidence="8" id="KW-1185">Reference proteome</keyword>
<dbReference type="Gene3D" id="2.40.10.10">
    <property type="entry name" value="Trypsin-like serine proteases"/>
    <property type="match status" value="2"/>
</dbReference>
<dbReference type="RefSeq" id="XP_005764176.1">
    <property type="nucleotide sequence ID" value="XM_005764119.1"/>
</dbReference>
<dbReference type="Proteomes" id="UP000013827">
    <property type="component" value="Unassembled WGS sequence"/>
</dbReference>
<keyword evidence="4" id="KW-0720">Serine protease</keyword>
<dbReference type="SUPFAM" id="SSF50156">
    <property type="entry name" value="PDZ domain-like"/>
    <property type="match status" value="1"/>
</dbReference>
<evidence type="ECO:0000256" key="5">
    <source>
        <dbReference type="SAM" id="MobiDB-lite"/>
    </source>
</evidence>
<dbReference type="AlphaFoldDB" id="A0A0D3IKG2"/>
<dbReference type="GeneID" id="17257898"/>
<dbReference type="InterPro" id="IPR043504">
    <property type="entry name" value="Peptidase_S1_PA_chymotrypsin"/>
</dbReference>
<dbReference type="EnsemblProtists" id="EOD11747">
    <property type="protein sequence ID" value="EOD11747"/>
    <property type="gene ID" value="EMIHUDRAFT_247734"/>
</dbReference>
<comment type="similarity">
    <text evidence="1">Belongs to the peptidase S1C family.</text>
</comment>
<dbReference type="InterPro" id="IPR001940">
    <property type="entry name" value="Peptidase_S1C"/>
</dbReference>
<dbReference type="Gene3D" id="3.20.190.20">
    <property type="match status" value="1"/>
</dbReference>
<evidence type="ECO:0000256" key="4">
    <source>
        <dbReference type="ARBA" id="ARBA00022825"/>
    </source>
</evidence>
<dbReference type="Pfam" id="PF13365">
    <property type="entry name" value="Trypsin_2"/>
    <property type="match status" value="1"/>
</dbReference>
<dbReference type="InterPro" id="IPR046449">
    <property type="entry name" value="DEGP_PDZ_sf"/>
</dbReference>
<dbReference type="Pfam" id="PF17815">
    <property type="entry name" value="PDZ_3"/>
    <property type="match status" value="1"/>
</dbReference>
<dbReference type="eggNOG" id="KOG1320">
    <property type="taxonomic scope" value="Eukaryota"/>
</dbReference>
<keyword evidence="2" id="KW-0645">Protease</keyword>
<dbReference type="STRING" id="2903.R1BPY7"/>
<reference evidence="7" key="2">
    <citation type="submission" date="2024-10" db="UniProtKB">
        <authorList>
            <consortium name="EnsemblProtists"/>
        </authorList>
    </citation>
    <scope>IDENTIFICATION</scope>
</reference>
<proteinExistence type="inferred from homology"/>
<dbReference type="Gene3D" id="2.30.42.10">
    <property type="match status" value="1"/>
</dbReference>
<dbReference type="PROSITE" id="PS50106">
    <property type="entry name" value="PDZ"/>
    <property type="match status" value="1"/>
</dbReference>
<evidence type="ECO:0000256" key="2">
    <source>
        <dbReference type="ARBA" id="ARBA00022670"/>
    </source>
</evidence>
<evidence type="ECO:0000259" key="6">
    <source>
        <dbReference type="PROSITE" id="PS50106"/>
    </source>
</evidence>
<evidence type="ECO:0000313" key="7">
    <source>
        <dbReference type="EnsemblProtists" id="EOD11747"/>
    </source>
</evidence>
<dbReference type="InterPro" id="IPR001478">
    <property type="entry name" value="PDZ"/>
</dbReference>
<dbReference type="PANTHER" id="PTHR45980:SF18">
    <property type="entry name" value="PROTEASE DO-LIKE 9"/>
    <property type="match status" value="1"/>
</dbReference>
<reference evidence="8" key="1">
    <citation type="journal article" date="2013" name="Nature">
        <title>Pan genome of the phytoplankton Emiliania underpins its global distribution.</title>
        <authorList>
            <person name="Read B.A."/>
            <person name="Kegel J."/>
            <person name="Klute M.J."/>
            <person name="Kuo A."/>
            <person name="Lefebvre S.C."/>
            <person name="Maumus F."/>
            <person name="Mayer C."/>
            <person name="Miller J."/>
            <person name="Monier A."/>
            <person name="Salamov A."/>
            <person name="Young J."/>
            <person name="Aguilar M."/>
            <person name="Claverie J.M."/>
            <person name="Frickenhaus S."/>
            <person name="Gonzalez K."/>
            <person name="Herman E.K."/>
            <person name="Lin Y.C."/>
            <person name="Napier J."/>
            <person name="Ogata H."/>
            <person name="Sarno A.F."/>
            <person name="Shmutz J."/>
            <person name="Schroeder D."/>
            <person name="de Vargas C."/>
            <person name="Verret F."/>
            <person name="von Dassow P."/>
            <person name="Valentin K."/>
            <person name="Van de Peer Y."/>
            <person name="Wheeler G."/>
            <person name="Dacks J.B."/>
            <person name="Delwiche C.F."/>
            <person name="Dyhrman S.T."/>
            <person name="Glockner G."/>
            <person name="John U."/>
            <person name="Richards T."/>
            <person name="Worden A.Z."/>
            <person name="Zhang X."/>
            <person name="Grigoriev I.V."/>
            <person name="Allen A.E."/>
            <person name="Bidle K."/>
            <person name="Borodovsky M."/>
            <person name="Bowler C."/>
            <person name="Brownlee C."/>
            <person name="Cock J.M."/>
            <person name="Elias M."/>
            <person name="Gladyshev V.N."/>
            <person name="Groth M."/>
            <person name="Guda C."/>
            <person name="Hadaegh A."/>
            <person name="Iglesias-Rodriguez M.D."/>
            <person name="Jenkins J."/>
            <person name="Jones B.M."/>
            <person name="Lawson T."/>
            <person name="Leese F."/>
            <person name="Lindquist E."/>
            <person name="Lobanov A."/>
            <person name="Lomsadze A."/>
            <person name="Malik S.B."/>
            <person name="Marsh M.E."/>
            <person name="Mackinder L."/>
            <person name="Mock T."/>
            <person name="Mueller-Roeber B."/>
            <person name="Pagarete A."/>
            <person name="Parker M."/>
            <person name="Probert I."/>
            <person name="Quesneville H."/>
            <person name="Raines C."/>
            <person name="Rensing S.A."/>
            <person name="Riano-Pachon D.M."/>
            <person name="Richier S."/>
            <person name="Rokitta S."/>
            <person name="Shiraiwa Y."/>
            <person name="Soanes D.M."/>
            <person name="van der Giezen M."/>
            <person name="Wahlund T.M."/>
            <person name="Williams B."/>
            <person name="Wilson W."/>
            <person name="Wolfe G."/>
            <person name="Wurch L.L."/>
        </authorList>
    </citation>
    <scope>NUCLEOTIDE SEQUENCE</scope>
</reference>
<keyword evidence="3" id="KW-0378">Hydrolase</keyword>
<protein>
    <recommendedName>
        <fullName evidence="6">PDZ domain-containing protein</fullName>
    </recommendedName>
</protein>
<sequence>MLGLSLSGAVQRAKRARYRTFKAAGSGHGSEQSQGRAAGSRSKGGPGKACAASAASASLSATAAQEESDDDAAAATARPQETGTALSCVLKVYCTSVRPNFAQPWQMKRQQESTSSGFILRDEQIFPARGIIILTNAHSVAHSVTVRVRKHGSPVKHVAKVLHIGHECDVAVLVVEDPAFYDDLPEPLQLGHTARLQDPVTVVGYPTGGDNLSVTVGVVSRVDVQAYSHSSERFLTLQIDAAINAGVPAGRCVGIAFETLDDAENIGYLIPAAVVARFLDDLRSHGEYTRWCSLGFSWQPVESPALRSHLKLGEGRSGVYVGEVYPTGAASGVLREGDVVLRLGGQPIADDGTVPFEPAAEVRGGASCRSQRVSFDALLLRHFVGDSIAAHVLRGGAERQVRLPLGCHHPLVPLHLHEERPSYVVCGGAVFTALSQPYLQHEWGKAWERRAPVSLVVLLSQLLGHECVRGYDSALLANSMVRALNGVPILCLAQLAQLVRACRQRSLRFDLEESRVLVLDTAQARGAEAEILQQHNIPEPVLINERDAALLR</sequence>
<accession>A0A0D3IKG2</accession>